<feature type="transmembrane region" description="Helical" evidence="1">
    <location>
        <begin position="29"/>
        <end position="49"/>
    </location>
</feature>
<name>A0A2A5ARX5_9GAMM</name>
<dbReference type="AlphaFoldDB" id="A0A2A5ARX5"/>
<protein>
    <submittedName>
        <fullName evidence="2">Uncharacterized protein</fullName>
    </submittedName>
</protein>
<organism evidence="2 3">
    <name type="scientific">SAR86 cluster bacterium</name>
    <dbReference type="NCBI Taxonomy" id="2030880"/>
    <lineage>
        <taxon>Bacteria</taxon>
        <taxon>Pseudomonadati</taxon>
        <taxon>Pseudomonadota</taxon>
        <taxon>Gammaproteobacteria</taxon>
        <taxon>SAR86 cluster</taxon>
    </lineage>
</organism>
<evidence type="ECO:0000256" key="1">
    <source>
        <dbReference type="SAM" id="Phobius"/>
    </source>
</evidence>
<gene>
    <name evidence="2" type="ORF">COA96_15060</name>
</gene>
<sequence length="239" mass="26395">MLIAILVMLSIWGVSKLIKHFWLKNPGKIFSVILSVVIACLGVVVQIFVTTTLNESSGVSPDPMSYLSNGFITLCISIYIVYTTLRKGTVEEQHANDQFIGGFHGVSISNLKNMSFVELAEAYSLSKIDSVKKQLISDEIAQRKEGSQFKKMALVSLVSAVIGTFIPIFVQLTFSSSTIISESQESDGSIQCVELTAEEGKDFNRFSKYSPVPSSGYASEGYYYYLENKYSEYQACTGE</sequence>
<proteinExistence type="predicted"/>
<keyword evidence="1" id="KW-0812">Transmembrane</keyword>
<evidence type="ECO:0000313" key="3">
    <source>
        <dbReference type="Proteomes" id="UP000218327"/>
    </source>
</evidence>
<feature type="transmembrane region" description="Helical" evidence="1">
    <location>
        <begin position="64"/>
        <end position="82"/>
    </location>
</feature>
<keyword evidence="1" id="KW-0472">Membrane</keyword>
<evidence type="ECO:0000313" key="2">
    <source>
        <dbReference type="EMBL" id="PCJ21871.1"/>
    </source>
</evidence>
<keyword evidence="1" id="KW-1133">Transmembrane helix</keyword>
<feature type="transmembrane region" description="Helical" evidence="1">
    <location>
        <begin position="152"/>
        <end position="174"/>
    </location>
</feature>
<accession>A0A2A5ARX5</accession>
<dbReference type="Proteomes" id="UP000218327">
    <property type="component" value="Unassembled WGS sequence"/>
</dbReference>
<reference evidence="3" key="1">
    <citation type="submission" date="2017-08" db="EMBL/GenBank/DDBJ databases">
        <title>A dynamic microbial community with high functional redundancy inhabits the cold, oxic subseafloor aquifer.</title>
        <authorList>
            <person name="Tully B.J."/>
            <person name="Wheat C.G."/>
            <person name="Glazer B.T."/>
            <person name="Huber J.A."/>
        </authorList>
    </citation>
    <scope>NUCLEOTIDE SEQUENCE [LARGE SCALE GENOMIC DNA]</scope>
</reference>
<comment type="caution">
    <text evidence="2">The sequence shown here is derived from an EMBL/GenBank/DDBJ whole genome shotgun (WGS) entry which is preliminary data.</text>
</comment>
<dbReference type="EMBL" id="NVVJ01000069">
    <property type="protein sequence ID" value="PCJ21871.1"/>
    <property type="molecule type" value="Genomic_DNA"/>
</dbReference>